<dbReference type="AlphaFoldDB" id="A0A7X1B2U8"/>
<evidence type="ECO:0000313" key="2">
    <source>
        <dbReference type="EMBL" id="MBC2603390.1"/>
    </source>
</evidence>
<evidence type="ECO:0000313" key="3">
    <source>
        <dbReference type="Proteomes" id="UP000525652"/>
    </source>
</evidence>
<dbReference type="InterPro" id="IPR031849">
    <property type="entry name" value="DUF5069"/>
</dbReference>
<reference evidence="2 3" key="1">
    <citation type="submission" date="2020-07" db="EMBL/GenBank/DDBJ databases">
        <authorList>
            <person name="Feng X."/>
        </authorList>
    </citation>
    <scope>NUCLEOTIDE SEQUENCE [LARGE SCALE GENOMIC DNA]</scope>
    <source>
        <strain evidence="2 3">JCM14086</strain>
    </source>
</reference>
<evidence type="ECO:0000259" key="1">
    <source>
        <dbReference type="Pfam" id="PF16798"/>
    </source>
</evidence>
<organism evidence="2 3">
    <name type="scientific">Puniceicoccus vermicola</name>
    <dbReference type="NCBI Taxonomy" id="388746"/>
    <lineage>
        <taxon>Bacteria</taxon>
        <taxon>Pseudomonadati</taxon>
        <taxon>Verrucomicrobiota</taxon>
        <taxon>Opitutia</taxon>
        <taxon>Puniceicoccales</taxon>
        <taxon>Puniceicoccaceae</taxon>
        <taxon>Puniceicoccus</taxon>
    </lineage>
</organism>
<dbReference type="EMBL" id="JACHVA010000126">
    <property type="protein sequence ID" value="MBC2603390.1"/>
    <property type="molecule type" value="Genomic_DNA"/>
</dbReference>
<keyword evidence="3" id="KW-1185">Reference proteome</keyword>
<feature type="domain" description="DUF5069" evidence="1">
    <location>
        <begin position="17"/>
        <end position="114"/>
    </location>
</feature>
<gene>
    <name evidence="2" type="ORF">H5P30_16525</name>
</gene>
<comment type="caution">
    <text evidence="2">The sequence shown here is derived from an EMBL/GenBank/DDBJ whole genome shotgun (WGS) entry which is preliminary data.</text>
</comment>
<dbReference type="Pfam" id="PF16798">
    <property type="entry name" value="DUF5069"/>
    <property type="match status" value="1"/>
</dbReference>
<protein>
    <submittedName>
        <fullName evidence="2">DUF5069 domain-containing protein</fullName>
    </submittedName>
</protein>
<sequence>MTQIIPLISSGTRGPLGVLHLPRLWQKVSLDIAGKLHSEYPAIGNGFDQMVLEGLGIDNESFLKFMASKPTYPQLEAWILSEKGGSLDSAAVEELNNGILGYNHDDETRKGILSAAGIEDDGSILDAVSLNNLEDWQDFHAEVIKG</sequence>
<dbReference type="RefSeq" id="WP_185694019.1">
    <property type="nucleotide sequence ID" value="NZ_JACHVA010000126.1"/>
</dbReference>
<accession>A0A7X1B2U8</accession>
<proteinExistence type="predicted"/>
<name>A0A7X1B2U8_9BACT</name>
<dbReference type="Proteomes" id="UP000525652">
    <property type="component" value="Unassembled WGS sequence"/>
</dbReference>